<dbReference type="AlphaFoldDB" id="A0A6J6XVK2"/>
<feature type="transmembrane region" description="Helical" evidence="1">
    <location>
        <begin position="372"/>
        <end position="391"/>
    </location>
</feature>
<organism evidence="2">
    <name type="scientific">freshwater metagenome</name>
    <dbReference type="NCBI Taxonomy" id="449393"/>
    <lineage>
        <taxon>unclassified sequences</taxon>
        <taxon>metagenomes</taxon>
        <taxon>ecological metagenomes</taxon>
    </lineage>
</organism>
<evidence type="ECO:0000256" key="1">
    <source>
        <dbReference type="SAM" id="Phobius"/>
    </source>
</evidence>
<feature type="transmembrane region" description="Helical" evidence="1">
    <location>
        <begin position="434"/>
        <end position="455"/>
    </location>
</feature>
<feature type="transmembrane region" description="Helical" evidence="1">
    <location>
        <begin position="155"/>
        <end position="173"/>
    </location>
</feature>
<feature type="transmembrane region" description="Helical" evidence="1">
    <location>
        <begin position="17"/>
        <end position="38"/>
    </location>
</feature>
<feature type="transmembrane region" description="Helical" evidence="1">
    <location>
        <begin position="50"/>
        <end position="69"/>
    </location>
</feature>
<feature type="transmembrane region" description="Helical" evidence="1">
    <location>
        <begin position="332"/>
        <end position="351"/>
    </location>
</feature>
<sequence length="457" mass="50276">MANVKSMAVPLRLNSKIGIAAAVLFVYVSICAVCLSVVDLNGASFTSLRSGSGYISISLLISVVLYGYVQLFWKRTKWVEGLSFSLVIPCGLFVFAFIQTYKGGWWFKSYGDGGALSTAINESKPFTRWLLGTTAMIDFYGLLNHFVISISSQKFVPIASATIMCASTVAIARHYGSKAFVVFPLTSPIWLAFSLGYDEYYPFVAGLFLLLALWIFSDEDIEASNFLFVVAGLLPALYVGFVPLTLFVWMKLFSKATSFRSRLFGMSVSVLAYFIAIEIGWPVGHSNYLALLTDDMNLGDFGSHNYQGTSMSDKSPFYSLSSAFSSFHIRDLVFVGVFAGGIATIALIFLVGMNLRLGSVKAKYTPNGLKRMVSLPFVFVAWNLLYMFFMIPKLGPKADIDLFFSSNLVIAIWAGILLERIFELRKTGERAKAIMLGVVVSLNGPIAATLIIYGFKS</sequence>
<proteinExistence type="predicted"/>
<accession>A0A6J6XVK2</accession>
<feature type="transmembrane region" description="Helical" evidence="1">
    <location>
        <begin position="179"/>
        <end position="195"/>
    </location>
</feature>
<feature type="transmembrane region" description="Helical" evidence="1">
    <location>
        <begin position="403"/>
        <end position="422"/>
    </location>
</feature>
<feature type="transmembrane region" description="Helical" evidence="1">
    <location>
        <begin position="200"/>
        <end position="217"/>
    </location>
</feature>
<feature type="transmembrane region" description="Helical" evidence="1">
    <location>
        <begin position="223"/>
        <end position="250"/>
    </location>
</feature>
<keyword evidence="1" id="KW-0472">Membrane</keyword>
<protein>
    <submittedName>
        <fullName evidence="2">Unannotated protein</fullName>
    </submittedName>
</protein>
<keyword evidence="1" id="KW-1133">Transmembrane helix</keyword>
<gene>
    <name evidence="2" type="ORF">UFOPK2975_01072</name>
</gene>
<evidence type="ECO:0000313" key="2">
    <source>
        <dbReference type="EMBL" id="CAB4797717.1"/>
    </source>
</evidence>
<name>A0A6J6XVK2_9ZZZZ</name>
<reference evidence="2" key="1">
    <citation type="submission" date="2020-05" db="EMBL/GenBank/DDBJ databases">
        <authorList>
            <person name="Chiriac C."/>
            <person name="Salcher M."/>
            <person name="Ghai R."/>
            <person name="Kavagutti S V."/>
        </authorList>
    </citation>
    <scope>NUCLEOTIDE SEQUENCE</scope>
</reference>
<dbReference type="EMBL" id="CAFAAG010000091">
    <property type="protein sequence ID" value="CAB4797717.1"/>
    <property type="molecule type" value="Genomic_DNA"/>
</dbReference>
<keyword evidence="1" id="KW-0812">Transmembrane</keyword>
<feature type="transmembrane region" description="Helical" evidence="1">
    <location>
        <begin position="81"/>
        <end position="101"/>
    </location>
</feature>
<feature type="transmembrane region" description="Helical" evidence="1">
    <location>
        <begin position="262"/>
        <end position="283"/>
    </location>
</feature>
<feature type="transmembrane region" description="Helical" evidence="1">
    <location>
        <begin position="126"/>
        <end position="143"/>
    </location>
</feature>